<accession>A0AB34VGR8</accession>
<evidence type="ECO:0008006" key="3">
    <source>
        <dbReference type="Google" id="ProtNLM"/>
    </source>
</evidence>
<dbReference type="Proteomes" id="UP000072520">
    <property type="component" value="Unassembled WGS sequence"/>
</dbReference>
<protein>
    <recommendedName>
        <fullName evidence="3">DUF4238 domain-containing protein</fullName>
    </recommendedName>
</protein>
<comment type="caution">
    <text evidence="1">The sequence shown here is derived from an EMBL/GenBank/DDBJ whole genome shotgun (WGS) entry which is preliminary data.</text>
</comment>
<dbReference type="RefSeq" id="WP_058707737.1">
    <property type="nucleotide sequence ID" value="NZ_LDSI01000010.1"/>
</dbReference>
<organism evidence="1 2">
    <name type="scientific">Pantoea stewartii</name>
    <dbReference type="NCBI Taxonomy" id="66269"/>
    <lineage>
        <taxon>Bacteria</taxon>
        <taxon>Pseudomonadati</taxon>
        <taxon>Pseudomonadota</taxon>
        <taxon>Gammaproteobacteria</taxon>
        <taxon>Enterobacterales</taxon>
        <taxon>Erwiniaceae</taxon>
        <taxon>Pantoea</taxon>
    </lineage>
</organism>
<proteinExistence type="predicted"/>
<dbReference type="EMBL" id="LDSI01000010">
    <property type="protein sequence ID" value="KTS98554.1"/>
    <property type="molecule type" value="Genomic_DNA"/>
</dbReference>
<evidence type="ECO:0000313" key="1">
    <source>
        <dbReference type="EMBL" id="KTS98554.1"/>
    </source>
</evidence>
<gene>
    <name evidence="1" type="ORF">RSA13_08555</name>
</gene>
<reference evidence="1 2" key="1">
    <citation type="journal article" date="2016" name="Front. Microbiol.">
        <title>Genomic Resource of Rice Seed Associated Bacteria.</title>
        <authorList>
            <person name="Midha S."/>
            <person name="Bansal K."/>
            <person name="Sharma S."/>
            <person name="Kumar N."/>
            <person name="Patil P.P."/>
            <person name="Chaudhry V."/>
            <person name="Patil P.B."/>
        </authorList>
    </citation>
    <scope>NUCLEOTIDE SEQUENCE [LARGE SCALE GENOMIC DNA]</scope>
    <source>
        <strain evidence="1 2">RSA13</strain>
    </source>
</reference>
<name>A0AB34VGR8_9GAMM</name>
<dbReference type="AlphaFoldDB" id="A0AB34VGR8"/>
<sequence length="253" mass="29755">MRGMCKLCLAESDLQQSHVIPRSYFKRLKNENGKIVVFEDGIKSLVGNFDPKEPMLCRNCEQFLSINYEQYGIRVLRDHNNFRKNADHIIIGSFQYERFYLYLLSILWRVSIAKDAYYDTVQGTESLDDLFRHCIAEKKLRINKLSGLRLDHFIKVSVFRIVDSTFHISDEIIKDILSNFVQKISETHKGITWYFIVEGFIIYYNFFIGKGFHEIRATKFLSQLKKGSHQKILKVEITQSKTLIDLFNSMIRG</sequence>
<evidence type="ECO:0000313" key="2">
    <source>
        <dbReference type="Proteomes" id="UP000072520"/>
    </source>
</evidence>